<keyword evidence="3" id="KW-1185">Reference proteome</keyword>
<feature type="transmembrane region" description="Helical" evidence="1">
    <location>
        <begin position="26"/>
        <end position="49"/>
    </location>
</feature>
<name>A0A2H9U9H4_9GAMM</name>
<dbReference type="Proteomes" id="UP000235861">
    <property type="component" value="Unassembled WGS sequence"/>
</dbReference>
<organism evidence="2 3">
    <name type="scientific">Aeromonas cavernicola</name>
    <dbReference type="NCBI Taxonomy" id="1006623"/>
    <lineage>
        <taxon>Bacteria</taxon>
        <taxon>Pseudomonadati</taxon>
        <taxon>Pseudomonadota</taxon>
        <taxon>Gammaproteobacteria</taxon>
        <taxon>Aeromonadales</taxon>
        <taxon>Aeromonadaceae</taxon>
        <taxon>Aeromonas</taxon>
    </lineage>
</organism>
<comment type="caution">
    <text evidence="2">The sequence shown here is derived from an EMBL/GenBank/DDBJ whole genome shotgun (WGS) entry which is preliminary data.</text>
</comment>
<keyword evidence="1" id="KW-1133">Transmembrane helix</keyword>
<gene>
    <name evidence="2" type="ORF">CUC53_01170</name>
</gene>
<evidence type="ECO:0000256" key="1">
    <source>
        <dbReference type="SAM" id="Phobius"/>
    </source>
</evidence>
<proteinExistence type="predicted"/>
<dbReference type="EMBL" id="PGGC01000005">
    <property type="protein sequence ID" value="PJG60639.1"/>
    <property type="molecule type" value="Genomic_DNA"/>
</dbReference>
<protein>
    <submittedName>
        <fullName evidence="2">Uncharacterized protein</fullName>
    </submittedName>
</protein>
<sequence>MTTYHVITLSDRVVTKSRYTHLNNELMLVLALLIPAFTHCYTAILGSAFPVITACMSVKQGVGYWSVLLQEQLYAEIFLHFHLKL</sequence>
<reference evidence="2 3" key="1">
    <citation type="submission" date="2017-11" db="EMBL/GenBank/DDBJ databases">
        <title>Draft genome sequence of environmental isolate Aeromonas cavernicola sp. nov. MDC 2508.</title>
        <authorList>
            <person name="Colston S.M."/>
            <person name="Navarro A."/>
            <person name="Martinez-Murcia A.J."/>
            <person name="Graf J."/>
        </authorList>
    </citation>
    <scope>NUCLEOTIDE SEQUENCE [LARGE SCALE GENOMIC DNA]</scope>
    <source>
        <strain evidence="2 3">MDC 2508</strain>
    </source>
</reference>
<evidence type="ECO:0000313" key="2">
    <source>
        <dbReference type="EMBL" id="PJG60639.1"/>
    </source>
</evidence>
<keyword evidence="1" id="KW-0472">Membrane</keyword>
<keyword evidence="1" id="KW-0812">Transmembrane</keyword>
<accession>A0A2H9U9H4</accession>
<dbReference type="AlphaFoldDB" id="A0A2H9U9H4"/>
<evidence type="ECO:0000313" key="3">
    <source>
        <dbReference type="Proteomes" id="UP000235861"/>
    </source>
</evidence>